<dbReference type="PROSITE" id="PS51092">
    <property type="entry name" value="FN2_2"/>
    <property type="match status" value="2"/>
</dbReference>
<reference evidence="10" key="2">
    <citation type="submission" date="2025-08" db="UniProtKB">
        <authorList>
            <consortium name="Ensembl"/>
        </authorList>
    </citation>
    <scope>IDENTIFICATION</scope>
    <source>
        <strain evidence="10">Isolate ISIS603380</strain>
    </source>
</reference>
<dbReference type="SMART" id="SM00059">
    <property type="entry name" value="FN2"/>
    <property type="match status" value="2"/>
</dbReference>
<dbReference type="OMA" id="FQGRWRY"/>
<evidence type="ECO:0000256" key="5">
    <source>
        <dbReference type="ARBA" id="ARBA00023157"/>
    </source>
</evidence>
<feature type="disulfide bond" evidence="7">
    <location>
        <begin position="85"/>
        <end position="111"/>
    </location>
</feature>
<evidence type="ECO:0000256" key="8">
    <source>
        <dbReference type="SAM" id="SignalP"/>
    </source>
</evidence>
<dbReference type="FunFam" id="2.10.10.10:FF:000003">
    <property type="entry name" value="binder of sperm protein homolog 1"/>
    <property type="match status" value="1"/>
</dbReference>
<dbReference type="GO" id="GO:0048240">
    <property type="term" value="P:sperm capacitation"/>
    <property type="evidence" value="ECO:0007669"/>
    <property type="project" value="TreeGrafter"/>
</dbReference>
<dbReference type="GO" id="GO:0008201">
    <property type="term" value="F:heparin binding"/>
    <property type="evidence" value="ECO:0007669"/>
    <property type="project" value="TreeGrafter"/>
</dbReference>
<dbReference type="STRING" id="9785.ENSLAFP00000018941"/>
<evidence type="ECO:0000256" key="7">
    <source>
        <dbReference type="PROSITE-ProRule" id="PRU00479"/>
    </source>
</evidence>
<evidence type="ECO:0000259" key="9">
    <source>
        <dbReference type="PROSITE" id="PS51092"/>
    </source>
</evidence>
<dbReference type="GO" id="GO:0005576">
    <property type="term" value="C:extracellular region"/>
    <property type="evidence" value="ECO:0007669"/>
    <property type="project" value="UniProtKB-SubCell"/>
</dbReference>
<reference evidence="10" key="3">
    <citation type="submission" date="2025-09" db="UniProtKB">
        <authorList>
            <consortium name="Ensembl"/>
        </authorList>
    </citation>
    <scope>IDENTIFICATION</scope>
    <source>
        <strain evidence="10">Isolate ISIS603380</strain>
    </source>
</reference>
<dbReference type="GO" id="GO:0009986">
    <property type="term" value="C:cell surface"/>
    <property type="evidence" value="ECO:0007669"/>
    <property type="project" value="TreeGrafter"/>
</dbReference>
<reference evidence="10 11" key="1">
    <citation type="submission" date="2009-06" db="EMBL/GenBank/DDBJ databases">
        <title>The Genome Sequence of Loxodonta africana (African elephant).</title>
        <authorList>
            <person name="Di Palma F."/>
            <person name="Heiman D."/>
            <person name="Young S."/>
            <person name="Johnson J."/>
            <person name="Lander E.S."/>
            <person name="Lindblad-Toh K."/>
        </authorList>
    </citation>
    <scope>NUCLEOTIDE SEQUENCE [LARGE SCALE GENOMIC DNA]</scope>
    <source>
        <strain evidence="10 11">Isolate ISIS603380</strain>
    </source>
</reference>
<evidence type="ECO:0000256" key="1">
    <source>
        <dbReference type="ARBA" id="ARBA00004613"/>
    </source>
</evidence>
<evidence type="ECO:0000313" key="10">
    <source>
        <dbReference type="Ensembl" id="ENSLAFP00000018941.1"/>
    </source>
</evidence>
<dbReference type="Ensembl" id="ENSLAFT00000032946.1">
    <property type="protein sequence ID" value="ENSLAFP00000018941.1"/>
    <property type="gene ID" value="ENSLAFG00000028834.1"/>
</dbReference>
<keyword evidence="4" id="KW-0677">Repeat</keyword>
<dbReference type="Gene3D" id="2.10.10.10">
    <property type="entry name" value="Fibronectin, type II, collagen-binding"/>
    <property type="match status" value="2"/>
</dbReference>
<proteinExistence type="inferred from homology"/>
<feature type="domain" description="Fibronectin type-II" evidence="9">
    <location>
        <begin position="35"/>
        <end position="79"/>
    </location>
</feature>
<evidence type="ECO:0000256" key="3">
    <source>
        <dbReference type="ARBA" id="ARBA00022525"/>
    </source>
</evidence>
<dbReference type="AlphaFoldDB" id="G3TTN3"/>
<dbReference type="InterPro" id="IPR000562">
    <property type="entry name" value="FN_type2_dom"/>
</dbReference>
<keyword evidence="8" id="KW-0732">Signal</keyword>
<dbReference type="SUPFAM" id="SSF57440">
    <property type="entry name" value="Kringle-like"/>
    <property type="match status" value="2"/>
</dbReference>
<evidence type="ECO:0000256" key="4">
    <source>
        <dbReference type="ARBA" id="ARBA00022737"/>
    </source>
</evidence>
<dbReference type="Pfam" id="PF00040">
    <property type="entry name" value="fn2"/>
    <property type="match status" value="2"/>
</dbReference>
<keyword evidence="5 7" id="KW-1015">Disulfide bond</keyword>
<evidence type="ECO:0000313" key="11">
    <source>
        <dbReference type="Proteomes" id="UP000007646"/>
    </source>
</evidence>
<keyword evidence="3" id="KW-0964">Secreted</keyword>
<dbReference type="Proteomes" id="UP000007646">
    <property type="component" value="Unassembled WGS sequence"/>
</dbReference>
<dbReference type="InterPro" id="IPR051666">
    <property type="entry name" value="SP_Capacitation_Regulator"/>
</dbReference>
<accession>G3TTN3</accession>
<feature type="disulfide bond" evidence="7">
    <location>
        <begin position="99"/>
        <end position="126"/>
    </location>
</feature>
<dbReference type="PANTHER" id="PTHR22918:SF5">
    <property type="entry name" value="BINDER OF SPERM PROTEIN HOMOLOG 2"/>
    <property type="match status" value="1"/>
</dbReference>
<comment type="similarity">
    <text evidence="2">Belongs to the seminal plasma protein family.</text>
</comment>
<comment type="caution">
    <text evidence="7">Lacks conserved residue(s) required for the propagation of feature annotation.</text>
</comment>
<comment type="subcellular location">
    <subcellularLocation>
        <location evidence="1">Secreted</location>
    </subcellularLocation>
</comment>
<protein>
    <recommendedName>
        <fullName evidence="9">Fibronectin type-II domain-containing protein</fullName>
    </recommendedName>
</protein>
<feature type="chain" id="PRO_5003455488" description="Fibronectin type-II domain-containing protein" evidence="8">
    <location>
        <begin position="23"/>
        <end position="131"/>
    </location>
</feature>
<feature type="domain" description="Fibronectin type-II" evidence="9">
    <location>
        <begin position="80"/>
        <end position="128"/>
    </location>
</feature>
<dbReference type="InterPro" id="IPR036943">
    <property type="entry name" value="FN_type2_sf"/>
</dbReference>
<evidence type="ECO:0000256" key="2">
    <source>
        <dbReference type="ARBA" id="ARBA00010011"/>
    </source>
</evidence>
<dbReference type="InParanoid" id="G3TTN3"/>
<sequence>SGAMRSLEGWVSLALCLNRLNAELIAHLYPPVQEFINSACVFPFIYDDLIYYNCISIHSDYDWCSLDREFQGRWRYCTGFDPPMCIFPFTFRKKLHYNCTKTGYILNRSWCSLTEDYNRDGKWKQCSPHGF</sequence>
<keyword evidence="6" id="KW-0278">Fertilization</keyword>
<dbReference type="HOGENOM" id="CLU_126630_1_0_1"/>
<keyword evidence="11" id="KW-1185">Reference proteome</keyword>
<feature type="signal peptide" evidence="8">
    <location>
        <begin position="1"/>
        <end position="22"/>
    </location>
</feature>
<dbReference type="eggNOG" id="KOG1565">
    <property type="taxonomic scope" value="Eukaryota"/>
</dbReference>
<evidence type="ECO:0000256" key="6">
    <source>
        <dbReference type="ARBA" id="ARBA00023279"/>
    </source>
</evidence>
<dbReference type="InterPro" id="IPR013806">
    <property type="entry name" value="Kringle-like"/>
</dbReference>
<dbReference type="CDD" id="cd00062">
    <property type="entry name" value="FN2"/>
    <property type="match status" value="1"/>
</dbReference>
<dbReference type="GO" id="GO:0007338">
    <property type="term" value="P:single fertilization"/>
    <property type="evidence" value="ECO:0007669"/>
    <property type="project" value="UniProtKB-KW"/>
</dbReference>
<name>G3TTN3_LOXAF</name>
<organism evidence="10 11">
    <name type="scientific">Loxodonta africana</name>
    <name type="common">African elephant</name>
    <dbReference type="NCBI Taxonomy" id="9785"/>
    <lineage>
        <taxon>Eukaryota</taxon>
        <taxon>Metazoa</taxon>
        <taxon>Chordata</taxon>
        <taxon>Craniata</taxon>
        <taxon>Vertebrata</taxon>
        <taxon>Euteleostomi</taxon>
        <taxon>Mammalia</taxon>
        <taxon>Eutheria</taxon>
        <taxon>Afrotheria</taxon>
        <taxon>Proboscidea</taxon>
        <taxon>Elephantidae</taxon>
        <taxon>Loxodonta</taxon>
    </lineage>
</organism>
<dbReference type="FunFam" id="2.10.10.10:FF:000005">
    <property type="entry name" value="Epididymal sperm binding protein 1"/>
    <property type="match status" value="1"/>
</dbReference>
<dbReference type="PANTHER" id="PTHR22918">
    <property type="entry name" value="SEMINAL PLASMA PROTEIN"/>
    <property type="match status" value="1"/>
</dbReference>
<dbReference type="GeneTree" id="ENSGT00940000163805"/>